<dbReference type="InterPro" id="IPR003356">
    <property type="entry name" value="DNA_methylase_A-5"/>
</dbReference>
<feature type="domain" description="YtxK-like N-terminal helical" evidence="2">
    <location>
        <begin position="3"/>
        <end position="82"/>
    </location>
</feature>
<dbReference type="InterPro" id="IPR029063">
    <property type="entry name" value="SAM-dependent_MTases_sf"/>
</dbReference>
<dbReference type="SUPFAM" id="SSF53335">
    <property type="entry name" value="S-adenosyl-L-methionine-dependent methyltransferases"/>
    <property type="match status" value="1"/>
</dbReference>
<dbReference type="PRINTS" id="PR00507">
    <property type="entry name" value="N12N6MTFRASE"/>
</dbReference>
<keyword evidence="4" id="KW-1185">Reference proteome</keyword>
<reference evidence="4" key="1">
    <citation type="submission" date="2016-10" db="EMBL/GenBank/DDBJ databases">
        <authorList>
            <person name="Varghese N."/>
            <person name="Submissions S."/>
        </authorList>
    </citation>
    <scope>NUCLEOTIDE SEQUENCE [LARGE SCALE GENOMIC DNA]</scope>
    <source>
        <strain evidence="4">K1</strain>
    </source>
</reference>
<name>A0A1I0U1D7_9BACL</name>
<dbReference type="Pfam" id="PF21106">
    <property type="entry name" value="YtxK_like"/>
    <property type="match status" value="1"/>
</dbReference>
<evidence type="ECO:0000313" key="3">
    <source>
        <dbReference type="EMBL" id="SFA57713.1"/>
    </source>
</evidence>
<dbReference type="InterPro" id="IPR048375">
    <property type="entry name" value="YtxK-like_N"/>
</dbReference>
<dbReference type="InterPro" id="IPR052933">
    <property type="entry name" value="DNA_Protect_Modify"/>
</dbReference>
<dbReference type="Gene3D" id="3.40.50.150">
    <property type="entry name" value="Vaccinia Virus protein VP39"/>
    <property type="match status" value="1"/>
</dbReference>
<dbReference type="AlphaFoldDB" id="A0A1I0U1D7"/>
<organism evidence="3 4">
    <name type="scientific">Anoxybacillus pushchinoensis</name>
    <dbReference type="NCBI Taxonomy" id="150248"/>
    <lineage>
        <taxon>Bacteria</taxon>
        <taxon>Bacillati</taxon>
        <taxon>Bacillota</taxon>
        <taxon>Bacilli</taxon>
        <taxon>Bacillales</taxon>
        <taxon>Anoxybacillaceae</taxon>
        <taxon>Anoxybacillus</taxon>
    </lineage>
</organism>
<dbReference type="Gene3D" id="1.10.150.470">
    <property type="match status" value="1"/>
</dbReference>
<sequence length="325" mass="37186">MLEKLFTIIDETATWLQEELKCSYLEAVAETGENLFHSDVLQEEVSELLKKRLQKAYASVHLHEWKNEHIRKALQLAMLKGMKEYVQPHHQMTPDAVSVFIGYLVDEFTKTYFSLSLLDPAIGTGNLMTAVLNQLTNKKVRSYGVDADDLLLKLAYVNANLQRHEIQLFHQDSLKPLFIEPVDVVVCDLPIGYYPDDENAKSFHLHAKSGHSYAHYLFIEQSIRYTKEGGYLFFLIPNTLFTSDESKELHALIKKETFIQSLLQLPLSMFKNEAAAKSIFILQKKGAHAKAPKQALLAQLPSFSNKEAMQAMVVKLEQWLKENRS</sequence>
<keyword evidence="3" id="KW-0808">Transferase</keyword>
<dbReference type="PIRSF" id="PIRSF026567">
    <property type="entry name" value="Adenine_mtase_bact_prd"/>
    <property type="match status" value="1"/>
</dbReference>
<dbReference type="PANTHER" id="PTHR41313:SF1">
    <property type="entry name" value="DNA METHYLASE ADENINE-SPECIFIC DOMAIN-CONTAINING PROTEIN"/>
    <property type="match status" value="1"/>
</dbReference>
<gene>
    <name evidence="3" type="ORF">SAMN05216169_10659</name>
</gene>
<proteinExistence type="predicted"/>
<dbReference type="GO" id="GO:0003677">
    <property type="term" value="F:DNA binding"/>
    <property type="evidence" value="ECO:0007669"/>
    <property type="project" value="InterPro"/>
</dbReference>
<dbReference type="GO" id="GO:0032259">
    <property type="term" value="P:methylation"/>
    <property type="evidence" value="ECO:0007669"/>
    <property type="project" value="UniProtKB-KW"/>
</dbReference>
<dbReference type="EMBL" id="FOJQ01000065">
    <property type="protein sequence ID" value="SFA57713.1"/>
    <property type="molecule type" value="Genomic_DNA"/>
</dbReference>
<evidence type="ECO:0000259" key="1">
    <source>
        <dbReference type="Pfam" id="PF02384"/>
    </source>
</evidence>
<dbReference type="Pfam" id="PF02384">
    <property type="entry name" value="N6_Mtase"/>
    <property type="match status" value="1"/>
</dbReference>
<evidence type="ECO:0000313" key="4">
    <source>
        <dbReference type="Proteomes" id="UP000198979"/>
    </source>
</evidence>
<dbReference type="InterPro" id="IPR016843">
    <property type="entry name" value="S-AdoMet-dep_Ade-MeTrfase_prd"/>
</dbReference>
<feature type="domain" description="DNA methylase adenine-specific" evidence="1">
    <location>
        <begin position="93"/>
        <end position="291"/>
    </location>
</feature>
<dbReference type="Proteomes" id="UP000198979">
    <property type="component" value="Unassembled WGS sequence"/>
</dbReference>
<evidence type="ECO:0000259" key="2">
    <source>
        <dbReference type="Pfam" id="PF21106"/>
    </source>
</evidence>
<dbReference type="GO" id="GO:0008170">
    <property type="term" value="F:N-methyltransferase activity"/>
    <property type="evidence" value="ECO:0007669"/>
    <property type="project" value="InterPro"/>
</dbReference>
<protein>
    <submittedName>
        <fullName evidence="3">Site-specific DNA-methyltransferase (Adenine-specific)</fullName>
    </submittedName>
</protein>
<dbReference type="PANTHER" id="PTHR41313">
    <property type="entry name" value="ADENINE-SPECIFIC METHYLTRANSFERASE"/>
    <property type="match status" value="1"/>
</dbReference>
<dbReference type="STRING" id="150248.SAMN05216169_10659"/>
<accession>A0A1I0U1D7</accession>
<keyword evidence="3" id="KW-0489">Methyltransferase</keyword>
<dbReference type="CDD" id="cd02440">
    <property type="entry name" value="AdoMet_MTases"/>
    <property type="match status" value="1"/>
</dbReference>